<dbReference type="PANTHER" id="PTHR43794">
    <property type="entry name" value="AMINOHYDROLASE SSNA-RELATED"/>
    <property type="match status" value="1"/>
</dbReference>
<evidence type="ECO:0000313" key="5">
    <source>
        <dbReference type="Proteomes" id="UP000738431"/>
    </source>
</evidence>
<dbReference type="EMBL" id="CP139781">
    <property type="protein sequence ID" value="WRQ88877.1"/>
    <property type="molecule type" value="Genomic_DNA"/>
</dbReference>
<keyword evidence="2" id="KW-0802">TPR repeat</keyword>
<proteinExistence type="predicted"/>
<dbReference type="Gene3D" id="1.25.40.10">
    <property type="entry name" value="Tetratricopeptide repeat domain"/>
    <property type="match status" value="1"/>
</dbReference>
<dbReference type="Pfam" id="PF01979">
    <property type="entry name" value="Amidohydro_1"/>
    <property type="match status" value="1"/>
</dbReference>
<evidence type="ECO:0000256" key="2">
    <source>
        <dbReference type="PROSITE-ProRule" id="PRU00339"/>
    </source>
</evidence>
<feature type="domain" description="Amidohydrolase-related" evidence="3">
    <location>
        <begin position="86"/>
        <end position="451"/>
    </location>
</feature>
<dbReference type="InterPro" id="IPR011990">
    <property type="entry name" value="TPR-like_helical_dom_sf"/>
</dbReference>
<keyword evidence="5" id="KW-1185">Reference proteome</keyword>
<sequence length="693" mass="75787">MPRPRSASFHRLILLLLAAAVSVAPLSAAKLLVKNATLITMADDAAEPFVGWFTVGEDGRIAALAAGDAPADVSADSTIDAAGKLIAPGFISAHSHIFMSPLRGLGHDVTLYGWFRAWDRYLSHTTAEDVYWFTLHGSLDFLRNGITTAYDFTYNGGVGKPAIGPGEKVPPPVLKAGPFEQMQIDAKIDAGMRFVDSLFIFELDTVSETRARFEEILAYGAERQAESDLLLKMAISGRVQFEPNKETAYMEAAFMRDYGLLNQSHFLESPERVPEQQQKFEWYVEAGAVGPQLIFGHFIHVNDHILDTVQAAGAKMSWQPTSNGRLADGIADIVEYRRRGIPVAVGLDDQSCTDVSDPFQNMRIGLYTMRGLHKDATVLSVHDMLRLHTLGSAEVLGIEDDVGSLEPGKFADFLIVDPRAPDTGPVYDPLATYVLACSLRNLQQVYVGGELRADGLTLPGQDEAQLRAEIDTRTDRIRAFAIAEDHVVAAALARRDGDDEQAIAELTAAIAAAPTYADPYIERAQIYYYRGDHAASSRDFRAAVAADPTSARALIYRGDLVARAVDRDWAASEADYAKALELDPHFHGYHAYTAELYLYSGDPARAVAEAGQGIAREPDNLIHQINLAHGLAFSGDLAAAKRIYLELYDEEIFPGRKGAAFALSDFKKIRATGAVDYPQIAELTPWLENLARP</sequence>
<accession>A0ABZ1CBR6</accession>
<dbReference type="InterPro" id="IPR006680">
    <property type="entry name" value="Amidohydro-rel"/>
</dbReference>
<dbReference type="PANTHER" id="PTHR43794:SF11">
    <property type="entry name" value="AMIDOHYDROLASE-RELATED DOMAIN-CONTAINING PROTEIN"/>
    <property type="match status" value="1"/>
</dbReference>
<organism evidence="4 5">
    <name type="scientific">Actomonas aquatica</name>
    <dbReference type="NCBI Taxonomy" id="2866162"/>
    <lineage>
        <taxon>Bacteria</taxon>
        <taxon>Pseudomonadati</taxon>
        <taxon>Verrucomicrobiota</taxon>
        <taxon>Opitutia</taxon>
        <taxon>Opitutales</taxon>
        <taxon>Opitutaceae</taxon>
        <taxon>Actomonas</taxon>
    </lineage>
</organism>
<dbReference type="Proteomes" id="UP000738431">
    <property type="component" value="Chromosome"/>
</dbReference>
<dbReference type="PROSITE" id="PS50005">
    <property type="entry name" value="TPR"/>
    <property type="match status" value="1"/>
</dbReference>
<dbReference type="SUPFAM" id="SSF51338">
    <property type="entry name" value="Composite domain of metallo-dependent hydrolases"/>
    <property type="match status" value="1"/>
</dbReference>
<dbReference type="Gene3D" id="3.20.20.140">
    <property type="entry name" value="Metal-dependent hydrolases"/>
    <property type="match status" value="1"/>
</dbReference>
<dbReference type="SMART" id="SM00028">
    <property type="entry name" value="TPR"/>
    <property type="match status" value="4"/>
</dbReference>
<dbReference type="InterPro" id="IPR032466">
    <property type="entry name" value="Metal_Hydrolase"/>
</dbReference>
<reference evidence="4 5" key="1">
    <citation type="submission" date="2023-12" db="EMBL/GenBank/DDBJ databases">
        <title>Description of an unclassified Opitutus bacterium of Verrucomicrobiota.</title>
        <authorList>
            <person name="Zhang D.-F."/>
        </authorList>
    </citation>
    <scope>NUCLEOTIDE SEQUENCE [LARGE SCALE GENOMIC DNA]</scope>
    <source>
        <strain evidence="4 5">WL0086</strain>
    </source>
</reference>
<evidence type="ECO:0000259" key="3">
    <source>
        <dbReference type="Pfam" id="PF01979"/>
    </source>
</evidence>
<keyword evidence="1" id="KW-0378">Hydrolase</keyword>
<protein>
    <submittedName>
        <fullName evidence="4">Amidohydrolase family protein</fullName>
    </submittedName>
</protein>
<dbReference type="InterPro" id="IPR011059">
    <property type="entry name" value="Metal-dep_hydrolase_composite"/>
</dbReference>
<feature type="repeat" description="TPR" evidence="2">
    <location>
        <begin position="517"/>
        <end position="550"/>
    </location>
</feature>
<dbReference type="SUPFAM" id="SSF48452">
    <property type="entry name" value="TPR-like"/>
    <property type="match status" value="1"/>
</dbReference>
<gene>
    <name evidence="4" type="ORF">K1X11_005630</name>
</gene>
<evidence type="ECO:0000313" key="4">
    <source>
        <dbReference type="EMBL" id="WRQ88877.1"/>
    </source>
</evidence>
<dbReference type="RefSeq" id="WP_221033121.1">
    <property type="nucleotide sequence ID" value="NZ_CP139781.1"/>
</dbReference>
<dbReference type="InterPro" id="IPR019734">
    <property type="entry name" value="TPR_rpt"/>
</dbReference>
<name>A0ABZ1CBR6_9BACT</name>
<dbReference type="Gene3D" id="2.30.40.10">
    <property type="entry name" value="Urease, subunit C, domain 1"/>
    <property type="match status" value="1"/>
</dbReference>
<dbReference type="SUPFAM" id="SSF51556">
    <property type="entry name" value="Metallo-dependent hydrolases"/>
    <property type="match status" value="1"/>
</dbReference>
<evidence type="ECO:0000256" key="1">
    <source>
        <dbReference type="ARBA" id="ARBA00022801"/>
    </source>
</evidence>
<dbReference type="InterPro" id="IPR050287">
    <property type="entry name" value="MTA/SAH_deaminase"/>
</dbReference>